<dbReference type="AlphaFoldDB" id="A0A0U3FN65"/>
<sequence length="178" mass="20527">METLDEITEKNEEWLSILNTAIDRLIISKDSFLTSLLKSLPPKEKINFTFYLLPFTETEKVKTEFRVPENLRLIASSYCLSFDHVDIVTMEDMIISKNIVSKIGKTLILGCLAKFEIRGKDLKNNTVVAHGIIFDPGWSIPININNVKGHDVLFTWGKEKFISFIDNRNFVLCRISWK</sequence>
<dbReference type="OrthoDB" id="384968at2157"/>
<evidence type="ECO:0000313" key="4">
    <source>
        <dbReference type="Proteomes" id="UP000065473"/>
    </source>
</evidence>
<gene>
    <name evidence="1" type="ORF">ATY89_03865</name>
    <name evidence="2" type="ORF">ATZ20_06890</name>
</gene>
<dbReference type="Proteomes" id="UP000065473">
    <property type="component" value="Chromosome"/>
</dbReference>
<name>A0A0U3FN65_9CREN</name>
<dbReference type="GeneID" id="14551018"/>
<dbReference type="EMBL" id="CP013694">
    <property type="protein sequence ID" value="ALU29158.1"/>
    <property type="molecule type" value="Genomic_DNA"/>
</dbReference>
<organism evidence="2 3">
    <name type="scientific">Sulfolobus acidocaldarius</name>
    <dbReference type="NCBI Taxonomy" id="2285"/>
    <lineage>
        <taxon>Archaea</taxon>
        <taxon>Thermoproteota</taxon>
        <taxon>Thermoprotei</taxon>
        <taxon>Sulfolobales</taxon>
        <taxon>Sulfolobaceae</taxon>
        <taxon>Sulfolobus</taxon>
    </lineage>
</organism>
<proteinExistence type="predicted"/>
<dbReference type="RefSeq" id="WP_011277400.1">
    <property type="nucleotide sequence ID" value="NZ_BHWZ01000001.1"/>
</dbReference>
<protein>
    <submittedName>
        <fullName evidence="2">Uncharacterized protein</fullName>
    </submittedName>
</protein>
<dbReference type="EMBL" id="CP013695">
    <property type="protein sequence ID" value="ALU31883.1"/>
    <property type="molecule type" value="Genomic_DNA"/>
</dbReference>
<evidence type="ECO:0000313" key="2">
    <source>
        <dbReference type="EMBL" id="ALU31883.1"/>
    </source>
</evidence>
<evidence type="ECO:0000313" key="3">
    <source>
        <dbReference type="Proteomes" id="UP000060043"/>
    </source>
</evidence>
<dbReference type="Proteomes" id="UP000060043">
    <property type="component" value="Chromosome"/>
</dbReference>
<reference evidence="3 4" key="1">
    <citation type="submission" date="2015-12" db="EMBL/GenBank/DDBJ databases">
        <title>A stable core within a dynamic pangenome in Sulfolobus acidocaldarius.</title>
        <authorList>
            <person name="Anderson R."/>
            <person name="Kouris A."/>
            <person name="Seward C."/>
            <person name="Campbell K."/>
            <person name="Whitaker R."/>
        </authorList>
    </citation>
    <scope>NUCLEOTIDE SEQUENCE [LARGE SCALE GENOMIC DNA]</scope>
    <source>
        <strain evidence="1 4">GG12-C01-09</strain>
        <strain evidence="2 3">NG05B_CO5_07</strain>
    </source>
</reference>
<evidence type="ECO:0000313" key="1">
    <source>
        <dbReference type="EMBL" id="ALU29158.1"/>
    </source>
</evidence>
<accession>A0A0U3FN65</accession>
<dbReference type="OMA" id="WSIPINI"/>